<dbReference type="Proteomes" id="UP000030669">
    <property type="component" value="Unassembled WGS sequence"/>
</dbReference>
<dbReference type="InterPro" id="IPR002347">
    <property type="entry name" value="SDR_fam"/>
</dbReference>
<dbReference type="Gene3D" id="3.40.50.720">
    <property type="entry name" value="NAD(P)-binding Rossmann-like Domain"/>
    <property type="match status" value="1"/>
</dbReference>
<keyword evidence="3" id="KW-1185">Reference proteome</keyword>
<sequence>EDALLAVAEPVGVLAPSAAVEQYAVDVTDGEAVSESVKKCIEKFGRIDVVIANAGSMEKWARLADADPTEWWTSMVSLHLHSQLWVRSVLKLTHAILRSSLLAQHRDLGASAYQISKHALIRLAEFIDVGELIRIQTDQLTAMGNNVPSITPFLVDTSTELASHLLVRLSSGSEDWLSGRFLSANRDLDELATRRKEEGDLLKSRL</sequence>
<dbReference type="GO" id="GO:0016616">
    <property type="term" value="F:oxidoreductase activity, acting on the CH-OH group of donors, NAD or NADP as acceptor"/>
    <property type="evidence" value="ECO:0007669"/>
    <property type="project" value="TreeGrafter"/>
</dbReference>
<evidence type="ECO:0008006" key="4">
    <source>
        <dbReference type="Google" id="ProtNLM"/>
    </source>
</evidence>
<dbReference type="Pfam" id="PF00106">
    <property type="entry name" value="adh_short"/>
    <property type="match status" value="1"/>
</dbReference>
<dbReference type="HOGENOM" id="CLU_010194_8_0_1"/>
<dbReference type="InterPro" id="IPR036291">
    <property type="entry name" value="NAD(P)-bd_dom_sf"/>
</dbReference>
<dbReference type="RefSeq" id="XP_007865471.1">
    <property type="nucleotide sequence ID" value="XM_007867280.1"/>
</dbReference>
<reference evidence="2 3" key="1">
    <citation type="journal article" date="2012" name="Science">
        <title>The Paleozoic origin of enzymatic lignin decomposition reconstructed from 31 fungal genomes.</title>
        <authorList>
            <person name="Floudas D."/>
            <person name="Binder M."/>
            <person name="Riley R."/>
            <person name="Barry K."/>
            <person name="Blanchette R.A."/>
            <person name="Henrissat B."/>
            <person name="Martinez A.T."/>
            <person name="Otillar R."/>
            <person name="Spatafora J.W."/>
            <person name="Yadav J.S."/>
            <person name="Aerts A."/>
            <person name="Benoit I."/>
            <person name="Boyd A."/>
            <person name="Carlson A."/>
            <person name="Copeland A."/>
            <person name="Coutinho P.M."/>
            <person name="de Vries R.P."/>
            <person name="Ferreira P."/>
            <person name="Findley K."/>
            <person name="Foster B."/>
            <person name="Gaskell J."/>
            <person name="Glotzer D."/>
            <person name="Gorecki P."/>
            <person name="Heitman J."/>
            <person name="Hesse C."/>
            <person name="Hori C."/>
            <person name="Igarashi K."/>
            <person name="Jurgens J.A."/>
            <person name="Kallen N."/>
            <person name="Kersten P."/>
            <person name="Kohler A."/>
            <person name="Kuees U."/>
            <person name="Kumar T.K.A."/>
            <person name="Kuo A."/>
            <person name="LaButti K."/>
            <person name="Larrondo L.F."/>
            <person name="Lindquist E."/>
            <person name="Ling A."/>
            <person name="Lombard V."/>
            <person name="Lucas S."/>
            <person name="Lundell T."/>
            <person name="Martin R."/>
            <person name="McLaughlin D.J."/>
            <person name="Morgenstern I."/>
            <person name="Morin E."/>
            <person name="Murat C."/>
            <person name="Nagy L.G."/>
            <person name="Nolan M."/>
            <person name="Ohm R.A."/>
            <person name="Patyshakuliyeva A."/>
            <person name="Rokas A."/>
            <person name="Ruiz-Duenas F.J."/>
            <person name="Sabat G."/>
            <person name="Salamov A."/>
            <person name="Samejima M."/>
            <person name="Schmutz J."/>
            <person name="Slot J.C."/>
            <person name="St John F."/>
            <person name="Stenlid J."/>
            <person name="Sun H."/>
            <person name="Sun S."/>
            <person name="Syed K."/>
            <person name="Tsang A."/>
            <person name="Wiebenga A."/>
            <person name="Young D."/>
            <person name="Pisabarro A."/>
            <person name="Eastwood D.C."/>
            <person name="Martin F."/>
            <person name="Cullen D."/>
            <person name="Grigoriev I.V."/>
            <person name="Hibbett D.S."/>
        </authorList>
    </citation>
    <scope>NUCLEOTIDE SEQUENCE [LARGE SCALE GENOMIC DNA]</scope>
    <source>
        <strain evidence="2 3">ATCC 11539</strain>
    </source>
</reference>
<gene>
    <name evidence="2" type="ORF">GLOTRDRAFT_8683</name>
</gene>
<evidence type="ECO:0000313" key="3">
    <source>
        <dbReference type="Proteomes" id="UP000030669"/>
    </source>
</evidence>
<feature type="non-terminal residue" evidence="2">
    <location>
        <position position="1"/>
    </location>
</feature>
<dbReference type="GeneID" id="19309197"/>
<organism evidence="2 3">
    <name type="scientific">Gloeophyllum trabeum (strain ATCC 11539 / FP-39264 / Madison 617)</name>
    <name type="common">Brown rot fungus</name>
    <dbReference type="NCBI Taxonomy" id="670483"/>
    <lineage>
        <taxon>Eukaryota</taxon>
        <taxon>Fungi</taxon>
        <taxon>Dikarya</taxon>
        <taxon>Basidiomycota</taxon>
        <taxon>Agaricomycotina</taxon>
        <taxon>Agaricomycetes</taxon>
        <taxon>Gloeophyllales</taxon>
        <taxon>Gloeophyllaceae</taxon>
        <taxon>Gloeophyllum</taxon>
    </lineage>
</organism>
<dbReference type="EMBL" id="KB469301">
    <property type="protein sequence ID" value="EPQ55821.1"/>
    <property type="molecule type" value="Genomic_DNA"/>
</dbReference>
<dbReference type="eggNOG" id="ENOG502T1AQ">
    <property type="taxonomic scope" value="Eukaryota"/>
</dbReference>
<name>S7Q712_GLOTA</name>
<feature type="non-terminal residue" evidence="2">
    <location>
        <position position="206"/>
    </location>
</feature>
<dbReference type="OrthoDB" id="1933717at2759"/>
<dbReference type="SUPFAM" id="SSF51735">
    <property type="entry name" value="NAD(P)-binding Rossmann-fold domains"/>
    <property type="match status" value="1"/>
</dbReference>
<dbReference type="AlphaFoldDB" id="S7Q712"/>
<comment type="similarity">
    <text evidence="1">Belongs to the short-chain dehydrogenases/reductases (SDR) family.</text>
</comment>
<evidence type="ECO:0000256" key="1">
    <source>
        <dbReference type="ARBA" id="ARBA00006484"/>
    </source>
</evidence>
<dbReference type="KEGG" id="gtr:GLOTRDRAFT_8683"/>
<dbReference type="OMA" id="HRENHEM"/>
<accession>S7Q712</accession>
<proteinExistence type="inferred from homology"/>
<dbReference type="PANTHER" id="PTHR42760">
    <property type="entry name" value="SHORT-CHAIN DEHYDROGENASES/REDUCTASES FAMILY MEMBER"/>
    <property type="match status" value="1"/>
</dbReference>
<protein>
    <recommendedName>
        <fullName evidence="4">NAD P-binding protein</fullName>
    </recommendedName>
</protein>
<evidence type="ECO:0000313" key="2">
    <source>
        <dbReference type="EMBL" id="EPQ55821.1"/>
    </source>
</evidence>